<accession>A0A1Y3U6T1</accession>
<dbReference type="STRING" id="1118060.GCA_000311845_01017"/>
<feature type="binding site" evidence="5">
    <location>
        <position position="191"/>
    </location>
    <ligand>
        <name>[4Fe-4S] cluster</name>
        <dbReference type="ChEBI" id="CHEBI:49883"/>
    </ligand>
</feature>
<feature type="binding site" evidence="5">
    <location>
        <position position="221"/>
    </location>
    <ligand>
        <name>dimethylallyl diphosphate</name>
        <dbReference type="ChEBI" id="CHEBI:57623"/>
    </ligand>
</feature>
<feature type="binding site" evidence="5">
    <location>
        <position position="75"/>
    </location>
    <ligand>
        <name>dimethylallyl diphosphate</name>
        <dbReference type="ChEBI" id="CHEBI:57623"/>
    </ligand>
</feature>
<dbReference type="Proteomes" id="UP000196560">
    <property type="component" value="Unassembled WGS sequence"/>
</dbReference>
<feature type="binding site" evidence="5">
    <location>
        <position position="263"/>
    </location>
    <ligand>
        <name>(2E)-4-hydroxy-3-methylbut-2-enyl diphosphate</name>
        <dbReference type="ChEBI" id="CHEBI:128753"/>
    </ligand>
</feature>
<dbReference type="GO" id="GO:0051539">
    <property type="term" value="F:4 iron, 4 sulfur cluster binding"/>
    <property type="evidence" value="ECO:0007669"/>
    <property type="project" value="UniProtKB-UniRule"/>
</dbReference>
<comment type="caution">
    <text evidence="5">Lacks conserved residue(s) required for the propagation of feature annotation.</text>
</comment>
<organism evidence="6 7">
    <name type="scientific">Enorma massiliensis</name>
    <dbReference type="NCBI Taxonomy" id="1472761"/>
    <lineage>
        <taxon>Bacteria</taxon>
        <taxon>Bacillati</taxon>
        <taxon>Actinomycetota</taxon>
        <taxon>Coriobacteriia</taxon>
        <taxon>Coriobacteriales</taxon>
        <taxon>Coriobacteriaceae</taxon>
        <taxon>Enorma</taxon>
    </lineage>
</organism>
<dbReference type="InterPro" id="IPR003451">
    <property type="entry name" value="LytB/IspH"/>
</dbReference>
<feature type="binding site" evidence="5">
    <location>
        <position position="263"/>
    </location>
    <ligand>
        <name>dimethylallyl diphosphate</name>
        <dbReference type="ChEBI" id="CHEBI:57623"/>
    </ligand>
</feature>
<dbReference type="NCBIfam" id="NF002187">
    <property type="entry name" value="PRK01045.1-1"/>
    <property type="match status" value="1"/>
</dbReference>
<dbReference type="EMBL" id="NFHO01000001">
    <property type="protein sequence ID" value="OUN44454.1"/>
    <property type="molecule type" value="Genomic_DNA"/>
</dbReference>
<feature type="binding site" evidence="5">
    <location>
        <position position="75"/>
    </location>
    <ligand>
        <name>isopentenyl diphosphate</name>
        <dbReference type="ChEBI" id="CHEBI:128769"/>
    </ligand>
</feature>
<name>A0A1Y3U6T1_9ACTN</name>
<proteinExistence type="inferred from homology"/>
<dbReference type="RefSeq" id="WP_087185595.1">
    <property type="nucleotide sequence ID" value="NZ_NFHO01000001.1"/>
</dbReference>
<sequence>MSATIRVAEHAGACYGVNRALELARRCALEHEEPVHTLGPLIHNPIVVEELAEQGVGLSQSLDEIDRGSVIIRSHGVVPQVIEDAQARGLSVVDATCPYVKKVHKAASNLVHEGYDLIIVGESGHPEVEGIVGHAEGKAHVVASPQDLDGLTLGKRVGVVVQTTQTAANLSAVVAALAPLVSELRVVNTICAATSERQRAAASLASEADIMIVVGGKNSGNTRRLAQICHVACPKTHHIEDAAELDRSWFDGARLIGITAGASTPQAHIERVVSAIEHMTAQS</sequence>
<comment type="cofactor">
    <cofactor evidence="5">
        <name>[4Fe-4S] cluster</name>
        <dbReference type="ChEBI" id="CHEBI:49883"/>
    </cofactor>
    <text evidence="5">Binds 1 [4Fe-4S] cluster per subunit.</text>
</comment>
<feature type="binding site" evidence="5">
    <location>
        <position position="14"/>
    </location>
    <ligand>
        <name>[4Fe-4S] cluster</name>
        <dbReference type="ChEBI" id="CHEBI:49883"/>
    </ligand>
</feature>
<keyword evidence="5" id="KW-0560">Oxidoreductase</keyword>
<feature type="binding site" evidence="5">
    <location>
        <position position="75"/>
    </location>
    <ligand>
        <name>(2E)-4-hydroxy-3-methylbut-2-enyl diphosphate</name>
        <dbReference type="ChEBI" id="CHEBI:128753"/>
    </ligand>
</feature>
<comment type="catalytic activity">
    <reaction evidence="5">
        <text>isopentenyl diphosphate + 2 oxidized [2Fe-2S]-[ferredoxin] + H2O = (2E)-4-hydroxy-3-methylbut-2-enyl diphosphate + 2 reduced [2Fe-2S]-[ferredoxin] + 2 H(+)</text>
        <dbReference type="Rhea" id="RHEA:24488"/>
        <dbReference type="Rhea" id="RHEA-COMP:10000"/>
        <dbReference type="Rhea" id="RHEA-COMP:10001"/>
        <dbReference type="ChEBI" id="CHEBI:15377"/>
        <dbReference type="ChEBI" id="CHEBI:15378"/>
        <dbReference type="ChEBI" id="CHEBI:33737"/>
        <dbReference type="ChEBI" id="CHEBI:33738"/>
        <dbReference type="ChEBI" id="CHEBI:128753"/>
        <dbReference type="ChEBI" id="CHEBI:128769"/>
        <dbReference type="EC" id="1.17.7.4"/>
    </reaction>
</comment>
<feature type="binding site" evidence="5">
    <location>
        <position position="263"/>
    </location>
    <ligand>
        <name>isopentenyl diphosphate</name>
        <dbReference type="ChEBI" id="CHEBI:128769"/>
    </ligand>
</feature>
<protein>
    <recommendedName>
        <fullName evidence="5">4-hydroxy-3-methylbut-2-enyl diphosphate reductase</fullName>
        <shortName evidence="5">HMBPP reductase</shortName>
        <ecNumber evidence="5">1.17.7.4</ecNumber>
    </recommendedName>
</protein>
<feature type="binding site" evidence="5">
    <location>
        <position position="221"/>
    </location>
    <ligand>
        <name>(2E)-4-hydroxy-3-methylbut-2-enyl diphosphate</name>
        <dbReference type="ChEBI" id="CHEBI:128753"/>
    </ligand>
</feature>
<dbReference type="GO" id="GO:0019288">
    <property type="term" value="P:isopentenyl diphosphate biosynthetic process, methylerythritol 4-phosphate pathway"/>
    <property type="evidence" value="ECO:0007669"/>
    <property type="project" value="UniProtKB-UniRule"/>
</dbReference>
<dbReference type="GO" id="GO:0050992">
    <property type="term" value="P:dimethylallyl diphosphate biosynthetic process"/>
    <property type="evidence" value="ECO:0007669"/>
    <property type="project" value="UniProtKB-UniRule"/>
</dbReference>
<keyword evidence="1 5" id="KW-0004">4Fe-4S</keyword>
<keyword evidence="7" id="KW-1185">Reference proteome</keyword>
<feature type="binding site" evidence="5">
    <location>
        <position position="97"/>
    </location>
    <ligand>
        <name>[4Fe-4S] cluster</name>
        <dbReference type="ChEBI" id="CHEBI:49883"/>
    </ligand>
</feature>
<feature type="binding site" evidence="5">
    <location>
        <position position="125"/>
    </location>
    <ligand>
        <name>isopentenyl diphosphate</name>
        <dbReference type="ChEBI" id="CHEBI:128769"/>
    </ligand>
</feature>
<dbReference type="Gene3D" id="3.40.50.11270">
    <property type="match status" value="1"/>
</dbReference>
<comment type="function">
    <text evidence="5">Catalyzes the conversion of 1-hydroxy-2-methyl-2-(E)-butenyl 4-diphosphate (HMBPP) into a mixture of isopentenyl diphosphate (IPP) and dimethylallyl diphosphate (DMAPP). Acts in the terminal step of the DOXP/MEP pathway for isoprenoid precursor biosynthesis.</text>
</comment>
<dbReference type="UniPathway" id="UPA00059">
    <property type="reaction ID" value="UER00105"/>
</dbReference>
<feature type="binding site" evidence="5">
    <location>
        <position position="219"/>
    </location>
    <ligand>
        <name>dimethylallyl diphosphate</name>
        <dbReference type="ChEBI" id="CHEBI:57623"/>
    </ligand>
</feature>
<keyword evidence="2 5" id="KW-0479">Metal-binding</keyword>
<dbReference type="PANTHER" id="PTHR30426:SF0">
    <property type="entry name" value="4-HYDROXY-3-METHYLBUT-2-ENYL DIPHOSPHATE REDUCTASE"/>
    <property type="match status" value="1"/>
</dbReference>
<dbReference type="AlphaFoldDB" id="A0A1Y3U6T1"/>
<comment type="similarity">
    <text evidence="5">Belongs to the IspH family.</text>
</comment>
<dbReference type="Pfam" id="PF02401">
    <property type="entry name" value="LYTB"/>
    <property type="match status" value="1"/>
</dbReference>
<comment type="caution">
    <text evidence="6">The sequence shown here is derived from an EMBL/GenBank/DDBJ whole genome shotgun (WGS) entry which is preliminary data.</text>
</comment>
<dbReference type="CDD" id="cd13944">
    <property type="entry name" value="lytB_ispH"/>
    <property type="match status" value="1"/>
</dbReference>
<feature type="binding site" evidence="5">
    <location>
        <position position="163"/>
    </location>
    <ligand>
        <name>(2E)-4-hydroxy-3-methylbut-2-enyl diphosphate</name>
        <dbReference type="ChEBI" id="CHEBI:128753"/>
    </ligand>
</feature>
<feature type="binding site" evidence="5">
    <location>
        <position position="221"/>
    </location>
    <ligand>
        <name>isopentenyl diphosphate</name>
        <dbReference type="ChEBI" id="CHEBI:128769"/>
    </ligand>
</feature>
<dbReference type="PANTHER" id="PTHR30426">
    <property type="entry name" value="4-HYDROXY-3-METHYLBUT-2-ENYL DIPHOSPHATE REDUCTASE"/>
    <property type="match status" value="1"/>
</dbReference>
<dbReference type="HAMAP" id="MF_00191">
    <property type="entry name" value="IspH"/>
    <property type="match status" value="1"/>
</dbReference>
<dbReference type="eggNOG" id="COG0761">
    <property type="taxonomic scope" value="Bacteria"/>
</dbReference>
<feature type="binding site" evidence="5">
    <location>
        <position position="43"/>
    </location>
    <ligand>
        <name>isopentenyl diphosphate</name>
        <dbReference type="ChEBI" id="CHEBI:128769"/>
    </ligand>
</feature>
<evidence type="ECO:0000256" key="4">
    <source>
        <dbReference type="ARBA" id="ARBA00023014"/>
    </source>
</evidence>
<comment type="pathway">
    <text evidence="5">Isoprenoid biosynthesis; isopentenyl diphosphate biosynthesis via DXP pathway; isopentenyl diphosphate from 1-deoxy-D-xylulose 5-phosphate: step 6/6.</text>
</comment>
<evidence type="ECO:0000313" key="7">
    <source>
        <dbReference type="Proteomes" id="UP000196560"/>
    </source>
</evidence>
<feature type="binding site" evidence="5">
    <location>
        <position position="43"/>
    </location>
    <ligand>
        <name>(2E)-4-hydroxy-3-methylbut-2-enyl diphosphate</name>
        <dbReference type="ChEBI" id="CHEBI:128753"/>
    </ligand>
</feature>
<keyword evidence="3 5" id="KW-0408">Iron</keyword>
<dbReference type="GO" id="GO:0046872">
    <property type="term" value="F:metal ion binding"/>
    <property type="evidence" value="ECO:0007669"/>
    <property type="project" value="UniProtKB-KW"/>
</dbReference>
<dbReference type="EC" id="1.17.7.4" evidence="5"/>
<dbReference type="NCBIfam" id="TIGR00216">
    <property type="entry name" value="ispH_lytB"/>
    <property type="match status" value="1"/>
</dbReference>
<dbReference type="GO" id="GO:0051745">
    <property type="term" value="F:4-hydroxy-3-methylbut-2-enyl diphosphate reductase activity"/>
    <property type="evidence" value="ECO:0007669"/>
    <property type="project" value="UniProtKB-UniRule"/>
</dbReference>
<keyword evidence="5" id="KW-0414">Isoprene biosynthesis</keyword>
<feature type="binding site" evidence="5">
    <location>
        <position position="125"/>
    </location>
    <ligand>
        <name>(2E)-4-hydroxy-3-methylbut-2-enyl diphosphate</name>
        <dbReference type="ChEBI" id="CHEBI:128753"/>
    </ligand>
</feature>
<feature type="active site" description="Proton donor" evidence="5">
    <location>
        <position position="127"/>
    </location>
</feature>
<keyword evidence="4 5" id="KW-0411">Iron-sulfur</keyword>
<feature type="binding site" evidence="5">
    <location>
        <position position="125"/>
    </location>
    <ligand>
        <name>dimethylallyl diphosphate</name>
        <dbReference type="ChEBI" id="CHEBI:57623"/>
    </ligand>
</feature>
<dbReference type="UniPathway" id="UPA00056">
    <property type="reaction ID" value="UER00097"/>
</dbReference>
<evidence type="ECO:0000256" key="2">
    <source>
        <dbReference type="ARBA" id="ARBA00022723"/>
    </source>
</evidence>
<feature type="binding site" evidence="5">
    <location>
        <position position="219"/>
    </location>
    <ligand>
        <name>(2E)-4-hydroxy-3-methylbut-2-enyl diphosphate</name>
        <dbReference type="ChEBI" id="CHEBI:128753"/>
    </ligand>
</feature>
<dbReference type="Gene3D" id="3.40.1010.20">
    <property type="entry name" value="4-hydroxy-3-methylbut-2-enyl diphosphate reductase, catalytic domain"/>
    <property type="match status" value="2"/>
</dbReference>
<comment type="catalytic activity">
    <reaction evidence="5">
        <text>dimethylallyl diphosphate + 2 oxidized [2Fe-2S]-[ferredoxin] + H2O = (2E)-4-hydroxy-3-methylbut-2-enyl diphosphate + 2 reduced [2Fe-2S]-[ferredoxin] + 2 H(+)</text>
        <dbReference type="Rhea" id="RHEA:24825"/>
        <dbReference type="Rhea" id="RHEA-COMP:10000"/>
        <dbReference type="Rhea" id="RHEA-COMP:10001"/>
        <dbReference type="ChEBI" id="CHEBI:15377"/>
        <dbReference type="ChEBI" id="CHEBI:15378"/>
        <dbReference type="ChEBI" id="CHEBI:33737"/>
        <dbReference type="ChEBI" id="CHEBI:33738"/>
        <dbReference type="ChEBI" id="CHEBI:57623"/>
        <dbReference type="ChEBI" id="CHEBI:128753"/>
        <dbReference type="EC" id="1.17.7.4"/>
    </reaction>
</comment>
<feature type="binding site" evidence="5">
    <location>
        <position position="219"/>
    </location>
    <ligand>
        <name>isopentenyl diphosphate</name>
        <dbReference type="ChEBI" id="CHEBI:128769"/>
    </ligand>
</feature>
<evidence type="ECO:0000313" key="6">
    <source>
        <dbReference type="EMBL" id="OUN44454.1"/>
    </source>
</evidence>
<feature type="binding site" evidence="5">
    <location>
        <position position="43"/>
    </location>
    <ligand>
        <name>dimethylallyl diphosphate</name>
        <dbReference type="ChEBI" id="CHEBI:57623"/>
    </ligand>
</feature>
<comment type="pathway">
    <text evidence="5">Isoprenoid biosynthesis; dimethylallyl diphosphate biosynthesis; dimethylallyl diphosphate from (2E)-4-hydroxy-3-methylbutenyl diphosphate: step 1/1.</text>
</comment>
<dbReference type="GO" id="GO:0016114">
    <property type="term" value="P:terpenoid biosynthetic process"/>
    <property type="evidence" value="ECO:0007669"/>
    <property type="project" value="UniProtKB-UniRule"/>
</dbReference>
<gene>
    <name evidence="5" type="primary">ispH</name>
    <name evidence="6" type="ORF">B5G21_00455</name>
</gene>
<evidence type="ECO:0000256" key="5">
    <source>
        <dbReference type="HAMAP-Rule" id="MF_00191"/>
    </source>
</evidence>
<reference evidence="7" key="1">
    <citation type="submission" date="2017-04" db="EMBL/GenBank/DDBJ databases">
        <title>Function of individual gut microbiota members based on whole genome sequencing of pure cultures obtained from chicken caecum.</title>
        <authorList>
            <person name="Medvecky M."/>
            <person name="Cejkova D."/>
            <person name="Polansky O."/>
            <person name="Karasova D."/>
            <person name="Kubasova T."/>
            <person name="Cizek A."/>
            <person name="Rychlik I."/>
        </authorList>
    </citation>
    <scope>NUCLEOTIDE SEQUENCE [LARGE SCALE GENOMIC DNA]</scope>
    <source>
        <strain evidence="7">An70</strain>
    </source>
</reference>
<evidence type="ECO:0000256" key="1">
    <source>
        <dbReference type="ARBA" id="ARBA00022485"/>
    </source>
</evidence>
<evidence type="ECO:0000256" key="3">
    <source>
        <dbReference type="ARBA" id="ARBA00023004"/>
    </source>
</evidence>